<dbReference type="Proteomes" id="UP000255295">
    <property type="component" value="Unassembled WGS sequence"/>
</dbReference>
<evidence type="ECO:0000313" key="1">
    <source>
        <dbReference type="EMBL" id="AVK95626.1"/>
    </source>
</evidence>
<dbReference type="EMBL" id="CP019980">
    <property type="protein sequence ID" value="AVK95626.1"/>
    <property type="molecule type" value="Genomic_DNA"/>
</dbReference>
<dbReference type="AlphaFoldDB" id="A0A2S0JX07"/>
<dbReference type="RefSeq" id="WP_024364943.1">
    <property type="nucleotide sequence ID" value="NZ_BJNS01000101.1"/>
</dbReference>
<evidence type="ECO:0000313" key="3">
    <source>
        <dbReference type="Proteomes" id="UP000238825"/>
    </source>
</evidence>
<sequence>MEENDKVKKVFHDIDKQKEQIRAITNPNPKISELNETFGEIEQLMQSFDKSLSTFEYSKTYNPNGELEDLARQQLDVLNDIKQDTSIISNVILLIQQDVADSSKHLELIKEALEIAASTTKEEAESKFDKLLTKINTTVEGVQNAQTLISWAKTIYTLYTSSN</sequence>
<evidence type="ECO:0000313" key="4">
    <source>
        <dbReference type="Proteomes" id="UP000255295"/>
    </source>
</evidence>
<dbReference type="GeneID" id="48275491"/>
<proteinExistence type="predicted"/>
<protein>
    <submittedName>
        <fullName evidence="1">Uncharacterized protein</fullName>
    </submittedName>
</protein>
<gene>
    <name evidence="1" type="ORF">LS41612_04720</name>
    <name evidence="2" type="ORF">NCTC10338_03833</name>
</gene>
<evidence type="ECO:0000313" key="2">
    <source>
        <dbReference type="EMBL" id="SUV18656.1"/>
    </source>
</evidence>
<name>A0A2S0JX07_LYSSH</name>
<reference evidence="1 3" key="1">
    <citation type="submission" date="2017-03" db="EMBL/GenBank/DDBJ databases">
        <title>The whole genome sequencing and assembly of Lysinibacillus sphaericus DSM 28T strain.</title>
        <authorList>
            <person name="Lee Y.-J."/>
            <person name="Yi H."/>
            <person name="Bahn Y.-S."/>
            <person name="Kim J.F."/>
            <person name="Lee D.-W."/>
        </authorList>
    </citation>
    <scope>NUCLEOTIDE SEQUENCE [LARGE SCALE GENOMIC DNA]</scope>
    <source>
        <strain evidence="1 3">DSM 28</strain>
    </source>
</reference>
<reference evidence="2 4" key="2">
    <citation type="submission" date="2018-06" db="EMBL/GenBank/DDBJ databases">
        <authorList>
            <consortium name="Pathogen Informatics"/>
            <person name="Doyle S."/>
        </authorList>
    </citation>
    <scope>NUCLEOTIDE SEQUENCE [LARGE SCALE GENOMIC DNA]</scope>
    <source>
        <strain evidence="2 4">NCTC10338</strain>
    </source>
</reference>
<dbReference type="Proteomes" id="UP000238825">
    <property type="component" value="Chromosome"/>
</dbReference>
<organism evidence="1 3">
    <name type="scientific">Lysinibacillus sphaericus</name>
    <name type="common">Bacillus sphaericus</name>
    <dbReference type="NCBI Taxonomy" id="1421"/>
    <lineage>
        <taxon>Bacteria</taxon>
        <taxon>Bacillati</taxon>
        <taxon>Bacillota</taxon>
        <taxon>Bacilli</taxon>
        <taxon>Bacillales</taxon>
        <taxon>Bacillaceae</taxon>
        <taxon>Lysinibacillus</taxon>
    </lineage>
</organism>
<dbReference type="EMBL" id="UFSZ01000001">
    <property type="protein sequence ID" value="SUV18656.1"/>
    <property type="molecule type" value="Genomic_DNA"/>
</dbReference>
<accession>A0A2S0JX07</accession>